<proteinExistence type="predicted"/>
<sequence>MKQFIPFEDDWAMAEALAGHRLVPYQPGMRCVHPGDAASLSPGDAVRTEDRNLFAPSSQPSLPAL</sequence>
<comment type="caution">
    <text evidence="1">The sequence shown here is derived from an EMBL/GenBank/DDBJ whole genome shotgun (WGS) entry which is preliminary data.</text>
</comment>
<dbReference type="EMBL" id="JADIKM010000006">
    <property type="protein sequence ID" value="MFK2905723.1"/>
    <property type="molecule type" value="Genomic_DNA"/>
</dbReference>
<dbReference type="Proteomes" id="UP001620460">
    <property type="component" value="Unassembled WGS sequence"/>
</dbReference>
<organism evidence="1 2">
    <name type="scientific">Dyella ginsengisoli</name>
    <dbReference type="NCBI Taxonomy" id="363848"/>
    <lineage>
        <taxon>Bacteria</taxon>
        <taxon>Pseudomonadati</taxon>
        <taxon>Pseudomonadota</taxon>
        <taxon>Gammaproteobacteria</taxon>
        <taxon>Lysobacterales</taxon>
        <taxon>Rhodanobacteraceae</taxon>
        <taxon>Dyella</taxon>
    </lineage>
</organism>
<gene>
    <name evidence="1" type="ORF">ISP17_17325</name>
</gene>
<reference evidence="1 2" key="1">
    <citation type="submission" date="2020-10" db="EMBL/GenBank/DDBJ databases">
        <title>Phylogeny of dyella-like bacteria.</title>
        <authorList>
            <person name="Fu J."/>
        </authorList>
    </citation>
    <scope>NUCLEOTIDE SEQUENCE [LARGE SCALE GENOMIC DNA]</scope>
    <source>
        <strain evidence="1 2">Gsoil3046</strain>
    </source>
</reference>
<evidence type="ECO:0000313" key="2">
    <source>
        <dbReference type="Proteomes" id="UP001620460"/>
    </source>
</evidence>
<keyword evidence="2" id="KW-1185">Reference proteome</keyword>
<accession>A0ABW8JXY8</accession>
<evidence type="ECO:0000313" key="1">
    <source>
        <dbReference type="EMBL" id="MFK2905723.1"/>
    </source>
</evidence>
<dbReference type="RefSeq" id="WP_404635413.1">
    <property type="nucleotide sequence ID" value="NZ_JADIKM010000006.1"/>
</dbReference>
<protein>
    <submittedName>
        <fullName evidence="1">Uncharacterized protein</fullName>
    </submittedName>
</protein>
<name>A0ABW8JXY8_9GAMM</name>